<organism evidence="1 2">
    <name type="scientific">Galerina marginata (strain CBS 339.88)</name>
    <dbReference type="NCBI Taxonomy" id="685588"/>
    <lineage>
        <taxon>Eukaryota</taxon>
        <taxon>Fungi</taxon>
        <taxon>Dikarya</taxon>
        <taxon>Basidiomycota</taxon>
        <taxon>Agaricomycotina</taxon>
        <taxon>Agaricomycetes</taxon>
        <taxon>Agaricomycetidae</taxon>
        <taxon>Agaricales</taxon>
        <taxon>Agaricineae</taxon>
        <taxon>Strophariaceae</taxon>
        <taxon>Galerina</taxon>
    </lineage>
</organism>
<evidence type="ECO:0000313" key="1">
    <source>
        <dbReference type="EMBL" id="KDR75764.1"/>
    </source>
</evidence>
<accession>A0A067T756</accession>
<protein>
    <submittedName>
        <fullName evidence="1">Uncharacterized protein</fullName>
    </submittedName>
</protein>
<keyword evidence="2" id="KW-1185">Reference proteome</keyword>
<name>A0A067T756_GALM3</name>
<dbReference type="Proteomes" id="UP000027222">
    <property type="component" value="Unassembled WGS sequence"/>
</dbReference>
<proteinExistence type="predicted"/>
<dbReference type="InterPro" id="IPR012340">
    <property type="entry name" value="NA-bd_OB-fold"/>
</dbReference>
<dbReference type="AlphaFoldDB" id="A0A067T756"/>
<reference evidence="2" key="1">
    <citation type="journal article" date="2014" name="Proc. Natl. Acad. Sci. U.S.A.">
        <title>Extensive sampling of basidiomycete genomes demonstrates inadequacy of the white-rot/brown-rot paradigm for wood decay fungi.</title>
        <authorList>
            <person name="Riley R."/>
            <person name="Salamov A.A."/>
            <person name="Brown D.W."/>
            <person name="Nagy L.G."/>
            <person name="Floudas D."/>
            <person name="Held B.W."/>
            <person name="Levasseur A."/>
            <person name="Lombard V."/>
            <person name="Morin E."/>
            <person name="Otillar R."/>
            <person name="Lindquist E.A."/>
            <person name="Sun H."/>
            <person name="LaButti K.M."/>
            <person name="Schmutz J."/>
            <person name="Jabbour D."/>
            <person name="Luo H."/>
            <person name="Baker S.E."/>
            <person name="Pisabarro A.G."/>
            <person name="Walton J.D."/>
            <person name="Blanchette R.A."/>
            <person name="Henrissat B."/>
            <person name="Martin F."/>
            <person name="Cullen D."/>
            <person name="Hibbett D.S."/>
            <person name="Grigoriev I.V."/>
        </authorList>
    </citation>
    <scope>NUCLEOTIDE SEQUENCE [LARGE SCALE GENOMIC DNA]</scope>
    <source>
        <strain evidence="2">CBS 339.88</strain>
    </source>
</reference>
<dbReference type="EMBL" id="KL142380">
    <property type="protein sequence ID" value="KDR75764.1"/>
    <property type="molecule type" value="Genomic_DNA"/>
</dbReference>
<evidence type="ECO:0000313" key="2">
    <source>
        <dbReference type="Proteomes" id="UP000027222"/>
    </source>
</evidence>
<sequence length="92" mass="10209">MPQQPETAVRARLCKIDDSYEGKKVRVAGRVLTYDVATGLATVIDGKHGLLVNMFLSLDSQSRLWATERLSTIIAIGHLERADVSKIWCPIN</sequence>
<dbReference type="HOGENOM" id="CLU_180952_0_0_1"/>
<gene>
    <name evidence="1" type="ORF">GALMADRAFT_248448</name>
</gene>
<dbReference type="OrthoDB" id="3258172at2759"/>
<dbReference type="Gene3D" id="2.40.50.140">
    <property type="entry name" value="Nucleic acid-binding proteins"/>
    <property type="match status" value="1"/>
</dbReference>